<organism evidence="2">
    <name type="scientific">hydrothermal vent metagenome</name>
    <dbReference type="NCBI Taxonomy" id="652676"/>
    <lineage>
        <taxon>unclassified sequences</taxon>
        <taxon>metagenomes</taxon>
        <taxon>ecological metagenomes</taxon>
    </lineage>
</organism>
<proteinExistence type="predicted"/>
<sequence length="76" mass="7988">MEIKICGPGCASCKQAQKVVEAAVTARGIEAAITKVTDFQAIARLGIFSTPAVVIDGVVKCVGRTPQQAEVEKWLS</sequence>
<dbReference type="Pfam" id="PF13192">
    <property type="entry name" value="Thioredoxin_3"/>
    <property type="match status" value="1"/>
</dbReference>
<dbReference type="Gene3D" id="3.40.30.10">
    <property type="entry name" value="Glutaredoxin"/>
    <property type="match status" value="1"/>
</dbReference>
<gene>
    <name evidence="2" type="ORF">MNBD_DELTA04-765</name>
</gene>
<dbReference type="PANTHER" id="PTHR36450:SF1">
    <property type="entry name" value="THIOREDOXIN"/>
    <property type="match status" value="1"/>
</dbReference>
<reference evidence="2" key="1">
    <citation type="submission" date="2018-06" db="EMBL/GenBank/DDBJ databases">
        <authorList>
            <person name="Zhirakovskaya E."/>
        </authorList>
    </citation>
    <scope>NUCLEOTIDE SEQUENCE</scope>
</reference>
<evidence type="ECO:0000313" key="2">
    <source>
        <dbReference type="EMBL" id="VAW37481.1"/>
    </source>
</evidence>
<dbReference type="InterPro" id="IPR005243">
    <property type="entry name" value="THIRX-like_proc"/>
</dbReference>
<dbReference type="EMBL" id="UOEY01000043">
    <property type="protein sequence ID" value="VAW37481.1"/>
    <property type="molecule type" value="Genomic_DNA"/>
</dbReference>
<dbReference type="CDD" id="cd02972">
    <property type="entry name" value="DsbA_family"/>
    <property type="match status" value="1"/>
</dbReference>
<dbReference type="InterPro" id="IPR036249">
    <property type="entry name" value="Thioredoxin-like_sf"/>
</dbReference>
<dbReference type="PANTHER" id="PTHR36450">
    <property type="entry name" value="THIOREDOXIN"/>
    <property type="match status" value="1"/>
</dbReference>
<name>A0A3B0V3B7_9ZZZZ</name>
<dbReference type="AlphaFoldDB" id="A0A3B0V3B7"/>
<dbReference type="NCBIfam" id="TIGR00412">
    <property type="entry name" value="redox_disulf_2"/>
    <property type="match status" value="1"/>
</dbReference>
<dbReference type="PIRSF" id="PIRSF037031">
    <property type="entry name" value="Redox_disulphide_2"/>
    <property type="match status" value="1"/>
</dbReference>
<feature type="domain" description="Thioredoxin-like fold" evidence="1">
    <location>
        <begin position="1"/>
        <end position="75"/>
    </location>
</feature>
<evidence type="ECO:0000259" key="1">
    <source>
        <dbReference type="Pfam" id="PF13192"/>
    </source>
</evidence>
<dbReference type="SUPFAM" id="SSF52833">
    <property type="entry name" value="Thioredoxin-like"/>
    <property type="match status" value="1"/>
</dbReference>
<protein>
    <submittedName>
        <fullName evidence="2">Redox-active disulfide protein 2</fullName>
    </submittedName>
</protein>
<accession>A0A3B0V3B7</accession>
<dbReference type="InterPro" id="IPR012336">
    <property type="entry name" value="Thioredoxin-like_fold"/>
</dbReference>